<keyword evidence="1" id="KW-0175">Coiled coil</keyword>
<keyword evidence="3" id="KW-1185">Reference proteome</keyword>
<evidence type="ECO:0000256" key="1">
    <source>
        <dbReference type="SAM" id="Coils"/>
    </source>
</evidence>
<reference evidence="2 3" key="1">
    <citation type="submission" date="2021-06" db="EMBL/GenBank/DDBJ databases">
        <authorList>
            <person name="Kallberg Y."/>
            <person name="Tangrot J."/>
            <person name="Rosling A."/>
        </authorList>
    </citation>
    <scope>NUCLEOTIDE SEQUENCE [LARGE SCALE GENOMIC DNA]</scope>
    <source>
        <strain evidence="2 3">120-4 pot B 10/14</strain>
    </source>
</reference>
<feature type="non-terminal residue" evidence="2">
    <location>
        <position position="1"/>
    </location>
</feature>
<evidence type="ECO:0000313" key="2">
    <source>
        <dbReference type="EMBL" id="CAG8854905.1"/>
    </source>
</evidence>
<feature type="coiled-coil region" evidence="1">
    <location>
        <begin position="2"/>
        <end position="43"/>
    </location>
</feature>
<organism evidence="2 3">
    <name type="scientific">Gigaspora margarita</name>
    <dbReference type="NCBI Taxonomy" id="4874"/>
    <lineage>
        <taxon>Eukaryota</taxon>
        <taxon>Fungi</taxon>
        <taxon>Fungi incertae sedis</taxon>
        <taxon>Mucoromycota</taxon>
        <taxon>Glomeromycotina</taxon>
        <taxon>Glomeromycetes</taxon>
        <taxon>Diversisporales</taxon>
        <taxon>Gigasporaceae</taxon>
        <taxon>Gigaspora</taxon>
    </lineage>
</organism>
<dbReference type="Proteomes" id="UP000789901">
    <property type="component" value="Unassembled WGS sequence"/>
</dbReference>
<comment type="caution">
    <text evidence="2">The sequence shown here is derived from an EMBL/GenBank/DDBJ whole genome shotgun (WGS) entry which is preliminary data.</text>
</comment>
<name>A0ABN7XJG7_GIGMA</name>
<proteinExistence type="predicted"/>
<protein>
    <submittedName>
        <fullName evidence="2">10230_t:CDS:1</fullName>
    </submittedName>
</protein>
<dbReference type="EMBL" id="CAJVQB010143841">
    <property type="protein sequence ID" value="CAG8854905.1"/>
    <property type="molecule type" value="Genomic_DNA"/>
</dbReference>
<sequence length="61" mass="7144">NYKALQAKDGMNEEEIKNLKKELKETRDEKDKVENDLLKMIKIGNKEIEKNGIIEKLNAEK</sequence>
<accession>A0ABN7XJG7</accession>
<feature type="non-terminal residue" evidence="2">
    <location>
        <position position="61"/>
    </location>
</feature>
<gene>
    <name evidence="2" type="ORF">GMARGA_LOCUS43726</name>
</gene>
<evidence type="ECO:0000313" key="3">
    <source>
        <dbReference type="Proteomes" id="UP000789901"/>
    </source>
</evidence>